<organism evidence="1 2">
    <name type="scientific">Pseudidiomarina planktonica</name>
    <dbReference type="NCBI Taxonomy" id="1323738"/>
    <lineage>
        <taxon>Bacteria</taxon>
        <taxon>Pseudomonadati</taxon>
        <taxon>Pseudomonadota</taxon>
        <taxon>Gammaproteobacteria</taxon>
        <taxon>Alteromonadales</taxon>
        <taxon>Idiomarinaceae</taxon>
        <taxon>Pseudidiomarina</taxon>
    </lineage>
</organism>
<reference evidence="2" key="1">
    <citation type="submission" date="2017-04" db="EMBL/GenBank/DDBJ databases">
        <authorList>
            <person name="Varghese N."/>
            <person name="Submissions S."/>
        </authorList>
    </citation>
    <scope>NUCLEOTIDE SEQUENCE [LARGE SCALE GENOMIC DNA]</scope>
</reference>
<proteinExistence type="predicted"/>
<name>A0A1Y6ETV4_9GAMM</name>
<evidence type="ECO:0000313" key="2">
    <source>
        <dbReference type="Proteomes" id="UP000194450"/>
    </source>
</evidence>
<gene>
    <name evidence="1" type="ORF">SAMN06297229_1341</name>
</gene>
<dbReference type="AlphaFoldDB" id="A0A1Y6ETV4"/>
<accession>A0A1Y6ETV4</accession>
<dbReference type="OrthoDB" id="6238772at2"/>
<sequence length="96" mass="11455">MWSEFDIRAYLVSEHDMAFFEGEEEQATDQMNQMLHFIADNSDEDDSLEQLEEVVRRTLYAWIEEPELLGLDSEEMETYVLEQLAEVRQQEEDTDE</sequence>
<evidence type="ECO:0000313" key="1">
    <source>
        <dbReference type="EMBL" id="SMQ65726.1"/>
    </source>
</evidence>
<dbReference type="EMBL" id="FXWH01000001">
    <property type="protein sequence ID" value="SMQ65726.1"/>
    <property type="molecule type" value="Genomic_DNA"/>
</dbReference>
<dbReference type="RefSeq" id="WP_086434428.1">
    <property type="nucleotide sequence ID" value="NZ_FXWH01000001.1"/>
</dbReference>
<dbReference type="Proteomes" id="UP000194450">
    <property type="component" value="Unassembled WGS sequence"/>
</dbReference>
<protein>
    <submittedName>
        <fullName evidence="1">Uncharacterized protein</fullName>
    </submittedName>
</protein>
<keyword evidence="2" id="KW-1185">Reference proteome</keyword>